<protein>
    <recommendedName>
        <fullName evidence="4">Transmembrane protein</fullName>
    </recommendedName>
</protein>
<keyword evidence="1" id="KW-1133">Transmembrane helix</keyword>
<feature type="transmembrane region" description="Helical" evidence="1">
    <location>
        <begin position="6"/>
        <end position="25"/>
    </location>
</feature>
<organism evidence="2 3">
    <name type="scientific">Rhizobium leguminosarum</name>
    <dbReference type="NCBI Taxonomy" id="384"/>
    <lineage>
        <taxon>Bacteria</taxon>
        <taxon>Pseudomonadati</taxon>
        <taxon>Pseudomonadota</taxon>
        <taxon>Alphaproteobacteria</taxon>
        <taxon>Hyphomicrobiales</taxon>
        <taxon>Rhizobiaceae</taxon>
        <taxon>Rhizobium/Agrobacterium group</taxon>
        <taxon>Rhizobium</taxon>
    </lineage>
</organism>
<keyword evidence="1" id="KW-0812">Transmembrane</keyword>
<dbReference type="AlphaFoldDB" id="A0A1L3ZBE7"/>
<proteinExistence type="predicted"/>
<keyword evidence="1" id="KW-0472">Membrane</keyword>
<evidence type="ECO:0000256" key="1">
    <source>
        <dbReference type="SAM" id="Phobius"/>
    </source>
</evidence>
<evidence type="ECO:0000313" key="2">
    <source>
        <dbReference type="EMBL" id="API52891.1"/>
    </source>
</evidence>
<dbReference type="RefSeq" id="WP_072639336.1">
    <property type="nucleotide sequence ID" value="NZ_CP018228.1"/>
</dbReference>
<reference evidence="2 3" key="1">
    <citation type="submission" date="2016-11" db="EMBL/GenBank/DDBJ databases">
        <title>Rhizobium leguminosarum bv. viciae strain Vaf12 isolated from Vavilovia formosa root nodules from Russia, Dagestan.</title>
        <authorList>
            <person name="Kimeklis A."/>
        </authorList>
    </citation>
    <scope>NUCLEOTIDE SEQUENCE [LARGE SCALE GENOMIC DNA]</scope>
    <source>
        <strain evidence="2 3">Vaf-108</strain>
    </source>
</reference>
<evidence type="ECO:0008006" key="4">
    <source>
        <dbReference type="Google" id="ProtNLM"/>
    </source>
</evidence>
<dbReference type="Proteomes" id="UP000183050">
    <property type="component" value="Chromosome"/>
</dbReference>
<name>A0A1L3ZBE7_RHILE</name>
<gene>
    <name evidence="2" type="ORF">BMW22_15810</name>
</gene>
<accession>A0A1L3ZBE7</accession>
<sequence length="59" mass="6422">MTYAQYAIAFIILIPIAAIVIGNLLKSHLDRHYPNCDNEGEIESFLASGLEAELSTEAA</sequence>
<dbReference type="EMBL" id="CP018228">
    <property type="protein sequence ID" value="API52891.1"/>
    <property type="molecule type" value="Genomic_DNA"/>
</dbReference>
<evidence type="ECO:0000313" key="3">
    <source>
        <dbReference type="Proteomes" id="UP000183050"/>
    </source>
</evidence>